<evidence type="ECO:0000313" key="3">
    <source>
        <dbReference type="EMBL" id="PWG15857.1"/>
    </source>
</evidence>
<comment type="caution">
    <text evidence="3">The sequence shown here is derived from an EMBL/GenBank/DDBJ whole genome shotgun (WGS) entry which is preliminary data.</text>
</comment>
<evidence type="ECO:0000313" key="4">
    <source>
        <dbReference type="Proteomes" id="UP000245293"/>
    </source>
</evidence>
<dbReference type="OrthoDB" id="9811255at2"/>
<dbReference type="CDD" id="cd05379">
    <property type="entry name" value="CAP_bacterial"/>
    <property type="match status" value="1"/>
</dbReference>
<dbReference type="SUPFAM" id="SSF55797">
    <property type="entry name" value="PR-1-like"/>
    <property type="match status" value="1"/>
</dbReference>
<keyword evidence="4" id="KW-1185">Reference proteome</keyword>
<dbReference type="PROSITE" id="PS51257">
    <property type="entry name" value="PROKAR_LIPOPROTEIN"/>
    <property type="match status" value="1"/>
</dbReference>
<feature type="domain" description="SCP" evidence="2">
    <location>
        <begin position="55"/>
        <end position="157"/>
    </location>
</feature>
<reference evidence="4" key="1">
    <citation type="submission" date="2018-05" db="EMBL/GenBank/DDBJ databases">
        <authorList>
            <person name="Du Z."/>
            <person name="Wang X."/>
        </authorList>
    </citation>
    <scope>NUCLEOTIDE SEQUENCE [LARGE SCALE GENOMIC DNA]</scope>
    <source>
        <strain evidence="4">WDS4C29</strain>
    </source>
</reference>
<evidence type="ECO:0000259" key="2">
    <source>
        <dbReference type="Pfam" id="PF00188"/>
    </source>
</evidence>
<name>A0A2V1P359_9RHOB</name>
<dbReference type="PANTHER" id="PTHR31157:SF1">
    <property type="entry name" value="SCP DOMAIN-CONTAINING PROTEIN"/>
    <property type="match status" value="1"/>
</dbReference>
<accession>A0A2V1P359</accession>
<dbReference type="InterPro" id="IPR035940">
    <property type="entry name" value="CAP_sf"/>
</dbReference>
<dbReference type="Proteomes" id="UP000245293">
    <property type="component" value="Unassembled WGS sequence"/>
</dbReference>
<dbReference type="PANTHER" id="PTHR31157">
    <property type="entry name" value="SCP DOMAIN-CONTAINING PROTEIN"/>
    <property type="match status" value="1"/>
</dbReference>
<evidence type="ECO:0000256" key="1">
    <source>
        <dbReference type="SAM" id="SignalP"/>
    </source>
</evidence>
<sequence length="167" mass="17320">MRPIFAAPAAALLAACMQSAPAPNTTVTMAEAPPPAAARVEQGAGTVAQVDVAGVLNRARTENGRPAMVESPRLSAAARSYADLMARTGHFSHDGPDGSSFADRARAAGYGCARAENIAYGPMTDAQVVANWMTSPGHRRNILLSDAREFGYGRAGDKMVLMLGTGC</sequence>
<dbReference type="Pfam" id="PF00188">
    <property type="entry name" value="CAP"/>
    <property type="match status" value="1"/>
</dbReference>
<dbReference type="InterPro" id="IPR014044">
    <property type="entry name" value="CAP_dom"/>
</dbReference>
<gene>
    <name evidence="3" type="ORF">DFK10_14465</name>
</gene>
<keyword evidence="1" id="KW-0732">Signal</keyword>
<feature type="signal peptide" evidence="1">
    <location>
        <begin position="1"/>
        <end position="22"/>
    </location>
</feature>
<dbReference type="EMBL" id="QETF01000021">
    <property type="protein sequence ID" value="PWG15857.1"/>
    <property type="molecule type" value="Genomic_DNA"/>
</dbReference>
<organism evidence="3 4">
    <name type="scientific">Salibaculum griseiflavum</name>
    <dbReference type="NCBI Taxonomy" id="1914409"/>
    <lineage>
        <taxon>Bacteria</taxon>
        <taxon>Pseudomonadati</taxon>
        <taxon>Pseudomonadota</taxon>
        <taxon>Alphaproteobacteria</taxon>
        <taxon>Rhodobacterales</taxon>
        <taxon>Roseobacteraceae</taxon>
        <taxon>Salibaculum</taxon>
    </lineage>
</organism>
<feature type="chain" id="PRO_5016058270" evidence="1">
    <location>
        <begin position="23"/>
        <end position="167"/>
    </location>
</feature>
<dbReference type="Gene3D" id="3.40.33.10">
    <property type="entry name" value="CAP"/>
    <property type="match status" value="1"/>
</dbReference>
<protein>
    <submittedName>
        <fullName evidence="3">CAP domain-containing protein</fullName>
    </submittedName>
</protein>
<dbReference type="AlphaFoldDB" id="A0A2V1P359"/>
<proteinExistence type="predicted"/>